<feature type="domain" description="GST N-terminal" evidence="1">
    <location>
        <begin position="1"/>
        <end position="80"/>
    </location>
</feature>
<name>A0A3S8ZQG1_9NEIS</name>
<protein>
    <submittedName>
        <fullName evidence="3">Glutathione S-transferase</fullName>
    </submittedName>
</protein>
<organism evidence="3 4">
    <name type="scientific">Iodobacter ciconiae</name>
    <dbReference type="NCBI Taxonomy" id="2496266"/>
    <lineage>
        <taxon>Bacteria</taxon>
        <taxon>Pseudomonadati</taxon>
        <taxon>Pseudomonadota</taxon>
        <taxon>Betaproteobacteria</taxon>
        <taxon>Neisseriales</taxon>
        <taxon>Chitinibacteraceae</taxon>
        <taxon>Iodobacter</taxon>
    </lineage>
</organism>
<dbReference type="Pfam" id="PF13410">
    <property type="entry name" value="GST_C_2"/>
    <property type="match status" value="1"/>
</dbReference>
<dbReference type="InterPro" id="IPR050983">
    <property type="entry name" value="GST_Omega/HSP26"/>
</dbReference>
<dbReference type="CDD" id="cd03060">
    <property type="entry name" value="GST_N_Omega_like"/>
    <property type="match status" value="1"/>
</dbReference>
<evidence type="ECO:0000259" key="2">
    <source>
        <dbReference type="PROSITE" id="PS50405"/>
    </source>
</evidence>
<reference evidence="3 4" key="1">
    <citation type="submission" date="2018-12" db="EMBL/GenBank/DDBJ databases">
        <title>Complete genome sequence of Iodobacter sp. H11R3.</title>
        <authorList>
            <person name="Bae J.-W."/>
        </authorList>
    </citation>
    <scope>NUCLEOTIDE SEQUENCE [LARGE SCALE GENOMIC DNA]</scope>
    <source>
        <strain evidence="3 4">H11R3</strain>
    </source>
</reference>
<dbReference type="GO" id="GO:0016740">
    <property type="term" value="F:transferase activity"/>
    <property type="evidence" value="ECO:0007669"/>
    <property type="project" value="UniProtKB-KW"/>
</dbReference>
<dbReference type="EMBL" id="CP034433">
    <property type="protein sequence ID" value="AZN35713.1"/>
    <property type="molecule type" value="Genomic_DNA"/>
</dbReference>
<gene>
    <name evidence="3" type="ORF">EJO50_03980</name>
</gene>
<dbReference type="PROSITE" id="PS50404">
    <property type="entry name" value="GST_NTER"/>
    <property type="match status" value="1"/>
</dbReference>
<keyword evidence="4" id="KW-1185">Reference proteome</keyword>
<dbReference type="Gene3D" id="3.40.30.10">
    <property type="entry name" value="Glutaredoxin"/>
    <property type="match status" value="1"/>
</dbReference>
<dbReference type="PANTHER" id="PTHR43968">
    <property type="match status" value="1"/>
</dbReference>
<dbReference type="InterPro" id="IPR004045">
    <property type="entry name" value="Glutathione_S-Trfase_N"/>
</dbReference>
<dbReference type="InterPro" id="IPR040079">
    <property type="entry name" value="Glutathione_S-Trfase"/>
</dbReference>
<dbReference type="InterPro" id="IPR036282">
    <property type="entry name" value="Glutathione-S-Trfase_C_sf"/>
</dbReference>
<dbReference type="InterPro" id="IPR036249">
    <property type="entry name" value="Thioredoxin-like_sf"/>
</dbReference>
<dbReference type="SUPFAM" id="SSF52833">
    <property type="entry name" value="Thioredoxin-like"/>
    <property type="match status" value="1"/>
</dbReference>
<dbReference type="CDD" id="cd03196">
    <property type="entry name" value="GST_C_5"/>
    <property type="match status" value="1"/>
</dbReference>
<dbReference type="InterPro" id="IPR010987">
    <property type="entry name" value="Glutathione-S-Trfase_C-like"/>
</dbReference>
<evidence type="ECO:0000313" key="4">
    <source>
        <dbReference type="Proteomes" id="UP000282438"/>
    </source>
</evidence>
<dbReference type="SUPFAM" id="SSF47616">
    <property type="entry name" value="GST C-terminal domain-like"/>
    <property type="match status" value="1"/>
</dbReference>
<proteinExistence type="predicted"/>
<dbReference type="Pfam" id="PF13417">
    <property type="entry name" value="GST_N_3"/>
    <property type="match status" value="1"/>
</dbReference>
<dbReference type="SFLD" id="SFLDG00358">
    <property type="entry name" value="Main_(cytGST)"/>
    <property type="match status" value="1"/>
</dbReference>
<dbReference type="AlphaFoldDB" id="A0A3S8ZQG1"/>
<dbReference type="GO" id="GO:0005737">
    <property type="term" value="C:cytoplasm"/>
    <property type="evidence" value="ECO:0007669"/>
    <property type="project" value="TreeGrafter"/>
</dbReference>
<dbReference type="KEGG" id="iod:EJO50_03980"/>
<dbReference type="OrthoDB" id="9813092at2"/>
<dbReference type="PANTHER" id="PTHR43968:SF6">
    <property type="entry name" value="GLUTATHIONE S-TRANSFERASE OMEGA"/>
    <property type="match status" value="1"/>
</dbReference>
<dbReference type="Proteomes" id="UP000282438">
    <property type="component" value="Chromosome"/>
</dbReference>
<evidence type="ECO:0000313" key="3">
    <source>
        <dbReference type="EMBL" id="AZN35713.1"/>
    </source>
</evidence>
<dbReference type="SFLD" id="SFLDS00019">
    <property type="entry name" value="Glutathione_Transferase_(cytos"/>
    <property type="match status" value="1"/>
</dbReference>
<keyword evidence="3" id="KW-0808">Transferase</keyword>
<dbReference type="PROSITE" id="PS50405">
    <property type="entry name" value="GST_CTER"/>
    <property type="match status" value="1"/>
</dbReference>
<feature type="domain" description="GST C-terminal" evidence="2">
    <location>
        <begin position="83"/>
        <end position="211"/>
    </location>
</feature>
<accession>A0A3S8ZQG1</accession>
<sequence length="214" mass="24866">MLPILYSFRRCPYAIRARMAIQYSGIQVELREIVLKEKPAELLLASPKGTVPVLVLSNGHIIEQSIEIMQWALIQNDPHGWLCPQDTGLAAQINALINHNDQQFKQHLDQYKYADRYPDHSKEYYRNQGEQFLHDLETQLAQTTFLLTNKISLADIAIFPFIRQFASVDPEWFDAAPYPKLKQWLSFFCNSSDYQSVVQRFAIWQAGMLPFIFP</sequence>
<evidence type="ECO:0000259" key="1">
    <source>
        <dbReference type="PROSITE" id="PS50404"/>
    </source>
</evidence>
<dbReference type="RefSeq" id="WP_125971731.1">
    <property type="nucleotide sequence ID" value="NZ_CP034433.1"/>
</dbReference>
<dbReference type="Gene3D" id="1.20.1050.10">
    <property type="match status" value="1"/>
</dbReference>